<evidence type="ECO:0000256" key="4">
    <source>
        <dbReference type="ARBA" id="ARBA00015132"/>
    </source>
</evidence>
<comment type="pathway">
    <text evidence="1">Nucleotide-sugar biosynthesis; UDP-alpha-D-glucuronate biosynthesis; UDP-alpha-D-glucuronate from UDP-alpha-D-glucose: step 1/1.</text>
</comment>
<feature type="active site" description="Nucleophile" evidence="9">
    <location>
        <position position="265"/>
    </location>
</feature>
<dbReference type="UniPathway" id="UPA00038">
    <property type="reaction ID" value="UER00491"/>
</dbReference>
<evidence type="ECO:0000256" key="10">
    <source>
        <dbReference type="PIRSR" id="PIRSR500134-2"/>
    </source>
</evidence>
<dbReference type="InterPro" id="IPR001732">
    <property type="entry name" value="UDP-Glc/GDP-Man_DH_N"/>
</dbReference>
<dbReference type="InterPro" id="IPR014027">
    <property type="entry name" value="UDP-Glc/GDP-Man_DH_C"/>
</dbReference>
<feature type="binding site" evidence="10">
    <location>
        <begin position="155"/>
        <end position="158"/>
    </location>
    <ligand>
        <name>substrate</name>
    </ligand>
</feature>
<evidence type="ECO:0000256" key="11">
    <source>
        <dbReference type="PIRSR" id="PIRSR500134-3"/>
    </source>
</evidence>
<dbReference type="SUPFAM" id="SSF52413">
    <property type="entry name" value="UDP-glucose/GDP-mannose dehydrogenase C-terminal domain"/>
    <property type="match status" value="1"/>
</dbReference>
<comment type="caution">
    <text evidence="13">The sequence shown here is derived from an EMBL/GenBank/DDBJ whole genome shotgun (WGS) entry which is preliminary data.</text>
</comment>
<dbReference type="GO" id="GO:0006065">
    <property type="term" value="P:UDP-glucuronate biosynthetic process"/>
    <property type="evidence" value="ECO:0007669"/>
    <property type="project" value="UniProtKB-UniPathway"/>
</dbReference>
<gene>
    <name evidence="13" type="primary">ugd</name>
    <name evidence="13" type="ORF">Lnau_0101</name>
</gene>
<feature type="binding site" evidence="10">
    <location>
        <begin position="254"/>
        <end position="258"/>
    </location>
    <ligand>
        <name>substrate</name>
    </ligand>
</feature>
<feature type="domain" description="UDP-glucose/GDP-mannose dehydrogenase C-terminal" evidence="12">
    <location>
        <begin position="319"/>
        <end position="424"/>
    </location>
</feature>
<evidence type="ECO:0000256" key="2">
    <source>
        <dbReference type="ARBA" id="ARBA00006601"/>
    </source>
</evidence>
<evidence type="ECO:0000256" key="3">
    <source>
        <dbReference type="ARBA" id="ARBA00012954"/>
    </source>
</evidence>
<dbReference type="Pfam" id="PF03721">
    <property type="entry name" value="UDPG_MGDP_dh_N"/>
    <property type="match status" value="1"/>
</dbReference>
<name>A0A0W0X486_9GAMM</name>
<feature type="binding site" evidence="11">
    <location>
        <position position="333"/>
    </location>
    <ligand>
        <name>NAD(+)</name>
        <dbReference type="ChEBI" id="CHEBI:57540"/>
    </ligand>
</feature>
<dbReference type="GO" id="GO:0000271">
    <property type="term" value="P:polysaccharide biosynthetic process"/>
    <property type="evidence" value="ECO:0007669"/>
    <property type="project" value="InterPro"/>
</dbReference>
<keyword evidence="6 8" id="KW-0520">NAD</keyword>
<dbReference type="PATRIC" id="fig|45070.6.peg.103"/>
<sequence length="456" mass="49782">MIIAVYGAGYVGLVSAACLAKLEHLVICADINEQRIALLLQGQCPFYEQKLPELLQEQLARKQLHFTTDLSSAIKQAEVHIIATGTPSLADGNADLSQVYAVASQIAKEVNQDCLVVIKSTVPVGTSDAIQDHILKELASYDKALQISVASNPEFLREGTAVQDFLNADRVIIGGEPQTLRVLKSIYQPLSDQGIPVLAMSRRSAELTKYSANAMLACRISFINQISQLADKLGANIDEIRQGIGMDHRIGPHFLQAGIGYGGSCFPKDVRALIHTAKAVDVNTNLLDAIETINCLQKNWIFEQISKHFKQKLNGLTIGIWGLSFKPGTDDLREASSLVTINALLKSGVNLRIFDPVAMPAAQQLLVDKAAISCCDSLEAVFAQPLQALVIATEWPQFKNYNLQVLKTKLGNAPLFDGRNCFELSKVIASQLACYYSVGRPPIVTRLEELSYCEES</sequence>
<feature type="binding site" evidence="10">
    <location>
        <position position="326"/>
    </location>
    <ligand>
        <name>substrate</name>
    </ligand>
</feature>
<dbReference type="Pfam" id="PF03720">
    <property type="entry name" value="UDPG_MGDP_dh_C"/>
    <property type="match status" value="1"/>
</dbReference>
<dbReference type="Pfam" id="PF00984">
    <property type="entry name" value="UDPG_MGDP_dh"/>
    <property type="match status" value="1"/>
</dbReference>
<comment type="catalytic activity">
    <reaction evidence="7 8">
        <text>UDP-alpha-D-glucose + 2 NAD(+) + H2O = UDP-alpha-D-glucuronate + 2 NADH + 3 H(+)</text>
        <dbReference type="Rhea" id="RHEA:23596"/>
        <dbReference type="ChEBI" id="CHEBI:15377"/>
        <dbReference type="ChEBI" id="CHEBI:15378"/>
        <dbReference type="ChEBI" id="CHEBI:57540"/>
        <dbReference type="ChEBI" id="CHEBI:57945"/>
        <dbReference type="ChEBI" id="CHEBI:58052"/>
        <dbReference type="ChEBI" id="CHEBI:58885"/>
        <dbReference type="EC" id="1.1.1.22"/>
    </reaction>
</comment>
<evidence type="ECO:0000256" key="8">
    <source>
        <dbReference type="PIRNR" id="PIRNR000124"/>
    </source>
</evidence>
<dbReference type="RefSeq" id="WP_058503190.1">
    <property type="nucleotide sequence ID" value="NZ_CAAAIF010000002.1"/>
</dbReference>
<dbReference type="GO" id="GO:0003979">
    <property type="term" value="F:UDP-glucose 6-dehydrogenase activity"/>
    <property type="evidence" value="ECO:0007669"/>
    <property type="project" value="UniProtKB-EC"/>
</dbReference>
<keyword evidence="14" id="KW-1185">Reference proteome</keyword>
<keyword evidence="5 8" id="KW-0560">Oxidoreductase</keyword>
<dbReference type="AlphaFoldDB" id="A0A0W0X486"/>
<evidence type="ECO:0000256" key="9">
    <source>
        <dbReference type="PIRSR" id="PIRSR500134-1"/>
    </source>
</evidence>
<dbReference type="GO" id="GO:0051287">
    <property type="term" value="F:NAD binding"/>
    <property type="evidence" value="ECO:0007669"/>
    <property type="project" value="InterPro"/>
</dbReference>
<dbReference type="InterPro" id="IPR014026">
    <property type="entry name" value="UDP-Glc/GDP-Man_DH_dimer"/>
</dbReference>
<dbReference type="InterPro" id="IPR017476">
    <property type="entry name" value="UDP-Glc/GDP-Man"/>
</dbReference>
<dbReference type="Gene3D" id="1.20.5.100">
    <property type="entry name" value="Cytochrome c1, transmembrane anchor, C-terminal"/>
    <property type="match status" value="1"/>
</dbReference>
<evidence type="ECO:0000313" key="13">
    <source>
        <dbReference type="EMBL" id="KTD39334.1"/>
    </source>
</evidence>
<feature type="binding site" evidence="10">
    <location>
        <position position="262"/>
    </location>
    <ligand>
        <name>substrate</name>
    </ligand>
</feature>
<dbReference type="InterPro" id="IPR008927">
    <property type="entry name" value="6-PGluconate_DH-like_C_sf"/>
</dbReference>
<feature type="binding site" evidence="10">
    <location>
        <position position="209"/>
    </location>
    <ligand>
        <name>substrate</name>
    </ligand>
</feature>
<dbReference type="EMBL" id="LNYO01000001">
    <property type="protein sequence ID" value="KTD39334.1"/>
    <property type="molecule type" value="Genomic_DNA"/>
</dbReference>
<feature type="binding site" evidence="11">
    <location>
        <position position="86"/>
    </location>
    <ligand>
        <name>NAD(+)</name>
        <dbReference type="ChEBI" id="CHEBI:57540"/>
    </ligand>
</feature>
<evidence type="ECO:0000259" key="12">
    <source>
        <dbReference type="SMART" id="SM00984"/>
    </source>
</evidence>
<evidence type="ECO:0000256" key="6">
    <source>
        <dbReference type="ARBA" id="ARBA00023027"/>
    </source>
</evidence>
<dbReference type="STRING" id="45070.Lnau_0101"/>
<dbReference type="EC" id="1.1.1.22" evidence="3 8"/>
<accession>A0A0W0X486</accession>
<evidence type="ECO:0000313" key="14">
    <source>
        <dbReference type="Proteomes" id="UP000054725"/>
    </source>
</evidence>
<dbReference type="InterPro" id="IPR028357">
    <property type="entry name" value="UDPglc_DH_bac"/>
</dbReference>
<dbReference type="InterPro" id="IPR036220">
    <property type="entry name" value="UDP-Glc/GDP-Man_DH_C_sf"/>
</dbReference>
<dbReference type="SMART" id="SM00984">
    <property type="entry name" value="UDPG_MGDP_dh_C"/>
    <property type="match status" value="1"/>
</dbReference>
<dbReference type="SUPFAM" id="SSF48179">
    <property type="entry name" value="6-phosphogluconate dehydrogenase C-terminal domain-like"/>
    <property type="match status" value="1"/>
</dbReference>
<protein>
    <recommendedName>
        <fullName evidence="4 8">UDP-glucose 6-dehydrogenase</fullName>
        <ecNumber evidence="3 8">1.1.1.22</ecNumber>
    </recommendedName>
</protein>
<comment type="similarity">
    <text evidence="2 8">Belongs to the UDP-glucose/GDP-mannose dehydrogenase family.</text>
</comment>
<reference evidence="13 14" key="1">
    <citation type="submission" date="2015-11" db="EMBL/GenBank/DDBJ databases">
        <title>Genomic analysis of 38 Legionella species identifies large and diverse effector repertoires.</title>
        <authorList>
            <person name="Burstein D."/>
            <person name="Amaro F."/>
            <person name="Zusman T."/>
            <person name="Lifshitz Z."/>
            <person name="Cohen O."/>
            <person name="Gilbert J.A."/>
            <person name="Pupko T."/>
            <person name="Shuman H.A."/>
            <person name="Segal G."/>
        </authorList>
    </citation>
    <scope>NUCLEOTIDE SEQUENCE [LARGE SCALE GENOMIC DNA]</scope>
    <source>
        <strain evidence="13 14">ATCC 49506</strain>
    </source>
</reference>
<dbReference type="SUPFAM" id="SSF51735">
    <property type="entry name" value="NAD(P)-binding Rossmann-fold domains"/>
    <property type="match status" value="1"/>
</dbReference>
<feature type="binding site" evidence="11">
    <location>
        <position position="30"/>
    </location>
    <ligand>
        <name>NAD(+)</name>
        <dbReference type="ChEBI" id="CHEBI:57540"/>
    </ligand>
</feature>
<evidence type="ECO:0000256" key="1">
    <source>
        <dbReference type="ARBA" id="ARBA00004701"/>
    </source>
</evidence>
<feature type="binding site" evidence="11">
    <location>
        <position position="268"/>
    </location>
    <ligand>
        <name>NAD(+)</name>
        <dbReference type="ChEBI" id="CHEBI:57540"/>
    </ligand>
</feature>
<evidence type="ECO:0000256" key="7">
    <source>
        <dbReference type="ARBA" id="ARBA00047473"/>
    </source>
</evidence>
<dbReference type="Gene3D" id="3.40.50.720">
    <property type="entry name" value="NAD(P)-binding Rossmann-like Domain"/>
    <property type="match status" value="2"/>
</dbReference>
<feature type="binding site" evidence="11">
    <location>
        <position position="121"/>
    </location>
    <ligand>
        <name>NAD(+)</name>
        <dbReference type="ChEBI" id="CHEBI:57540"/>
    </ligand>
</feature>
<proteinExistence type="inferred from homology"/>
<dbReference type="Proteomes" id="UP000054725">
    <property type="component" value="Unassembled WGS sequence"/>
</dbReference>
<organism evidence="13 14">
    <name type="scientific">Legionella nautarum</name>
    <dbReference type="NCBI Taxonomy" id="45070"/>
    <lineage>
        <taxon>Bacteria</taxon>
        <taxon>Pseudomonadati</taxon>
        <taxon>Pseudomonadota</taxon>
        <taxon>Gammaproteobacteria</taxon>
        <taxon>Legionellales</taxon>
        <taxon>Legionellaceae</taxon>
        <taxon>Legionella</taxon>
    </lineage>
</organism>
<dbReference type="PIRSF" id="PIRSF000124">
    <property type="entry name" value="UDPglc_GDPman_dh"/>
    <property type="match status" value="1"/>
</dbReference>
<dbReference type="InterPro" id="IPR036291">
    <property type="entry name" value="NAD(P)-bd_dom_sf"/>
</dbReference>
<feature type="binding site" evidence="11">
    <location>
        <position position="158"/>
    </location>
    <ligand>
        <name>NAD(+)</name>
        <dbReference type="ChEBI" id="CHEBI:57540"/>
    </ligand>
</feature>
<evidence type="ECO:0000256" key="5">
    <source>
        <dbReference type="ARBA" id="ARBA00023002"/>
    </source>
</evidence>
<dbReference type="PANTHER" id="PTHR43750">
    <property type="entry name" value="UDP-GLUCOSE 6-DEHYDROGENASE TUAD"/>
    <property type="match status" value="1"/>
</dbReference>
<dbReference type="PIRSF" id="PIRSF500134">
    <property type="entry name" value="UDPglc_DH_bac"/>
    <property type="match status" value="1"/>
</dbReference>
<dbReference type="NCBIfam" id="TIGR03026">
    <property type="entry name" value="NDP-sugDHase"/>
    <property type="match status" value="1"/>
</dbReference>
<feature type="binding site" evidence="11">
    <location>
        <position position="35"/>
    </location>
    <ligand>
        <name>NAD(+)</name>
        <dbReference type="ChEBI" id="CHEBI:57540"/>
    </ligand>
</feature>
<dbReference type="PANTHER" id="PTHR43750:SF3">
    <property type="entry name" value="UDP-GLUCOSE 6-DEHYDROGENASE TUAD"/>
    <property type="match status" value="1"/>
</dbReference>